<dbReference type="Gene3D" id="3.40.109.10">
    <property type="entry name" value="NADH Oxidase"/>
    <property type="match status" value="1"/>
</dbReference>
<evidence type="ECO:0000256" key="2">
    <source>
        <dbReference type="ARBA" id="ARBA00007118"/>
    </source>
</evidence>
<comment type="cofactor">
    <cofactor evidence="1">
        <name>FMN</name>
        <dbReference type="ChEBI" id="CHEBI:58210"/>
    </cofactor>
</comment>
<proteinExistence type="inferred from homology"/>
<evidence type="ECO:0000256" key="6">
    <source>
        <dbReference type="ARBA" id="ARBA00023002"/>
    </source>
</evidence>
<gene>
    <name evidence="9" type="ORF">METZ01_LOCUS52496</name>
</gene>
<feature type="domain" description="Nitroreductase" evidence="8">
    <location>
        <begin position="6"/>
        <end position="167"/>
    </location>
</feature>
<dbReference type="InterPro" id="IPR052530">
    <property type="entry name" value="NAD(P)H_nitroreductase"/>
</dbReference>
<evidence type="ECO:0000259" key="8">
    <source>
        <dbReference type="Pfam" id="PF00881"/>
    </source>
</evidence>
<dbReference type="CDD" id="cd02135">
    <property type="entry name" value="YdjA-like"/>
    <property type="match status" value="1"/>
</dbReference>
<reference evidence="9" key="1">
    <citation type="submission" date="2018-05" db="EMBL/GenBank/DDBJ databases">
        <authorList>
            <person name="Lanie J.A."/>
            <person name="Ng W.-L."/>
            <person name="Kazmierczak K.M."/>
            <person name="Andrzejewski T.M."/>
            <person name="Davidsen T.M."/>
            <person name="Wayne K.J."/>
            <person name="Tettelin H."/>
            <person name="Glass J.I."/>
            <person name="Rusch D."/>
            <person name="Podicherti R."/>
            <person name="Tsui H.-C.T."/>
            <person name="Winkler M.E."/>
        </authorList>
    </citation>
    <scope>NUCLEOTIDE SEQUENCE</scope>
</reference>
<evidence type="ECO:0000256" key="5">
    <source>
        <dbReference type="ARBA" id="ARBA00022857"/>
    </source>
</evidence>
<name>A0A381S6B8_9ZZZZ</name>
<dbReference type="AlphaFoldDB" id="A0A381S6B8"/>
<keyword evidence="6" id="KW-0560">Oxidoreductase</keyword>
<dbReference type="GO" id="GO:0016491">
    <property type="term" value="F:oxidoreductase activity"/>
    <property type="evidence" value="ECO:0007669"/>
    <property type="project" value="UniProtKB-KW"/>
</dbReference>
<evidence type="ECO:0000256" key="7">
    <source>
        <dbReference type="ARBA" id="ARBA00023027"/>
    </source>
</evidence>
<keyword evidence="5" id="KW-0521">NADP</keyword>
<dbReference type="InterPro" id="IPR000415">
    <property type="entry name" value="Nitroreductase-like"/>
</dbReference>
<sequence length="187" mass="20766">MVLEIIRSRRNIREFTDENVPESALKIIIEAATWAPNHRKTEPWRFIVLTKEGDMRKKVAEIIKDWVYQNVKNPNPERRIASSKSAMQEIIDAPAFIYVYSVQGPNEEVTHENYAATACAVQNLMLAARSIGLGVGWSTGKPCLANVGTSVGAEPDWDIVGALYIGYPTAAAPTAKRLAVDDVTTWH</sequence>
<organism evidence="9">
    <name type="scientific">marine metagenome</name>
    <dbReference type="NCBI Taxonomy" id="408172"/>
    <lineage>
        <taxon>unclassified sequences</taxon>
        <taxon>metagenomes</taxon>
        <taxon>ecological metagenomes</taxon>
    </lineage>
</organism>
<keyword evidence="3" id="KW-0285">Flavoprotein</keyword>
<dbReference type="PANTHER" id="PTHR43821">
    <property type="entry name" value="NAD(P)H NITROREDUCTASE YDJA-RELATED"/>
    <property type="match status" value="1"/>
</dbReference>
<accession>A0A381S6B8</accession>
<evidence type="ECO:0000256" key="4">
    <source>
        <dbReference type="ARBA" id="ARBA00022643"/>
    </source>
</evidence>
<dbReference type="SUPFAM" id="SSF55469">
    <property type="entry name" value="FMN-dependent nitroreductase-like"/>
    <property type="match status" value="1"/>
</dbReference>
<keyword evidence="7" id="KW-0520">NAD</keyword>
<keyword evidence="4" id="KW-0288">FMN</keyword>
<dbReference type="InterPro" id="IPR029479">
    <property type="entry name" value="Nitroreductase"/>
</dbReference>
<comment type="similarity">
    <text evidence="2">Belongs to the nitroreductase family.</text>
</comment>
<dbReference type="PANTHER" id="PTHR43821:SF1">
    <property type="entry name" value="NAD(P)H NITROREDUCTASE YDJA-RELATED"/>
    <property type="match status" value="1"/>
</dbReference>
<protein>
    <recommendedName>
        <fullName evidence="8">Nitroreductase domain-containing protein</fullName>
    </recommendedName>
</protein>
<dbReference type="Pfam" id="PF00881">
    <property type="entry name" value="Nitroreductase"/>
    <property type="match status" value="1"/>
</dbReference>
<dbReference type="EMBL" id="UINC01002723">
    <property type="protein sequence ID" value="SUZ99642.1"/>
    <property type="molecule type" value="Genomic_DNA"/>
</dbReference>
<dbReference type="InterPro" id="IPR026021">
    <property type="entry name" value="YdjA-like"/>
</dbReference>
<evidence type="ECO:0000313" key="9">
    <source>
        <dbReference type="EMBL" id="SUZ99642.1"/>
    </source>
</evidence>
<evidence type="ECO:0000256" key="1">
    <source>
        <dbReference type="ARBA" id="ARBA00001917"/>
    </source>
</evidence>
<evidence type="ECO:0000256" key="3">
    <source>
        <dbReference type="ARBA" id="ARBA00022630"/>
    </source>
</evidence>